<evidence type="ECO:0000313" key="1">
    <source>
        <dbReference type="EMBL" id="KAH3817344.1"/>
    </source>
</evidence>
<dbReference type="EMBL" id="JAIWYP010000005">
    <property type="protein sequence ID" value="KAH3817344.1"/>
    <property type="molecule type" value="Genomic_DNA"/>
</dbReference>
<evidence type="ECO:0000313" key="2">
    <source>
        <dbReference type="Proteomes" id="UP000828390"/>
    </source>
</evidence>
<keyword evidence="2" id="KW-1185">Reference proteome</keyword>
<reference evidence="1" key="1">
    <citation type="journal article" date="2019" name="bioRxiv">
        <title>The Genome of the Zebra Mussel, Dreissena polymorpha: A Resource for Invasive Species Research.</title>
        <authorList>
            <person name="McCartney M.A."/>
            <person name="Auch B."/>
            <person name="Kono T."/>
            <person name="Mallez S."/>
            <person name="Zhang Y."/>
            <person name="Obille A."/>
            <person name="Becker A."/>
            <person name="Abrahante J.E."/>
            <person name="Garbe J."/>
            <person name="Badalamenti J.P."/>
            <person name="Herman A."/>
            <person name="Mangelson H."/>
            <person name="Liachko I."/>
            <person name="Sullivan S."/>
            <person name="Sone E.D."/>
            <person name="Koren S."/>
            <person name="Silverstein K.A.T."/>
            <person name="Beckman K.B."/>
            <person name="Gohl D.M."/>
        </authorList>
    </citation>
    <scope>NUCLEOTIDE SEQUENCE</scope>
    <source>
        <strain evidence="1">Duluth1</strain>
        <tissue evidence="1">Whole animal</tissue>
    </source>
</reference>
<organism evidence="1 2">
    <name type="scientific">Dreissena polymorpha</name>
    <name type="common">Zebra mussel</name>
    <name type="synonym">Mytilus polymorpha</name>
    <dbReference type="NCBI Taxonomy" id="45954"/>
    <lineage>
        <taxon>Eukaryota</taxon>
        <taxon>Metazoa</taxon>
        <taxon>Spiralia</taxon>
        <taxon>Lophotrochozoa</taxon>
        <taxon>Mollusca</taxon>
        <taxon>Bivalvia</taxon>
        <taxon>Autobranchia</taxon>
        <taxon>Heteroconchia</taxon>
        <taxon>Euheterodonta</taxon>
        <taxon>Imparidentia</taxon>
        <taxon>Neoheterodontei</taxon>
        <taxon>Myida</taxon>
        <taxon>Dreissenoidea</taxon>
        <taxon>Dreissenidae</taxon>
        <taxon>Dreissena</taxon>
    </lineage>
</organism>
<accession>A0A9D4GHM8</accession>
<name>A0A9D4GHM8_DREPO</name>
<dbReference type="AlphaFoldDB" id="A0A9D4GHM8"/>
<dbReference type="Proteomes" id="UP000828390">
    <property type="component" value="Unassembled WGS sequence"/>
</dbReference>
<reference evidence="1" key="2">
    <citation type="submission" date="2020-11" db="EMBL/GenBank/DDBJ databases">
        <authorList>
            <person name="McCartney M.A."/>
            <person name="Auch B."/>
            <person name="Kono T."/>
            <person name="Mallez S."/>
            <person name="Becker A."/>
            <person name="Gohl D.M."/>
            <person name="Silverstein K.A.T."/>
            <person name="Koren S."/>
            <person name="Bechman K.B."/>
            <person name="Herman A."/>
            <person name="Abrahante J.E."/>
            <person name="Garbe J."/>
        </authorList>
    </citation>
    <scope>NUCLEOTIDE SEQUENCE</scope>
    <source>
        <strain evidence="1">Duluth1</strain>
        <tissue evidence="1">Whole animal</tissue>
    </source>
</reference>
<comment type="caution">
    <text evidence="1">The sequence shown here is derived from an EMBL/GenBank/DDBJ whole genome shotgun (WGS) entry which is preliminary data.</text>
</comment>
<gene>
    <name evidence="1" type="ORF">DPMN_118877</name>
</gene>
<proteinExistence type="predicted"/>
<sequence length="55" mass="5996">MWCPGTMASPRILGSSFFTRSPVNNGTTGNQCLPHLSTIEQLTINTSLTFQPLNN</sequence>
<protein>
    <submittedName>
        <fullName evidence="1">Uncharacterized protein</fullName>
    </submittedName>
</protein>